<comment type="caution">
    <text evidence="1">The sequence shown here is derived from an EMBL/GenBank/DDBJ whole genome shotgun (WGS) entry which is preliminary data.</text>
</comment>
<evidence type="ECO:0000313" key="2">
    <source>
        <dbReference type="Proteomes" id="UP000034455"/>
    </source>
</evidence>
<dbReference type="GeneID" id="78331151"/>
<dbReference type="PIRSF" id="PIRSF024492">
    <property type="entry name" value="UCP024492"/>
    <property type="match status" value="1"/>
</dbReference>
<dbReference type="Pfam" id="PF04343">
    <property type="entry name" value="DUF488"/>
    <property type="match status" value="1"/>
</dbReference>
<proteinExistence type="predicted"/>
<dbReference type="AlphaFoldDB" id="A0A0M2NTL5"/>
<protein>
    <recommendedName>
        <fullName evidence="3">DNA repair protein</fullName>
    </recommendedName>
</protein>
<dbReference type="PANTHER" id="PTHR39337">
    <property type="entry name" value="BLR5642 PROTEIN"/>
    <property type="match status" value="1"/>
</dbReference>
<evidence type="ECO:0008006" key="3">
    <source>
        <dbReference type="Google" id="ProtNLM"/>
    </source>
</evidence>
<dbReference type="EMBL" id="LAKJ01000019">
    <property type="protein sequence ID" value="KKI63061.1"/>
    <property type="molecule type" value="Genomic_DNA"/>
</dbReference>
<gene>
    <name evidence="1" type="ORF">UF66_1167</name>
</gene>
<dbReference type="PATRIC" id="fig|74704.6.peg.1199"/>
<dbReference type="RefSeq" id="WP_019469203.1">
    <property type="nucleotide sequence ID" value="NZ_LAKJ01000019.1"/>
</dbReference>
<name>A0A0M2NTL5_STACC</name>
<dbReference type="InterPro" id="IPR014519">
    <property type="entry name" value="UCP024492"/>
</dbReference>
<reference evidence="1 2" key="1">
    <citation type="submission" date="2015-03" db="EMBL/GenBank/DDBJ databases">
        <title>Genome Assembly of Staphylococcus cohnii subsp. cohnii strain G22B2.</title>
        <authorList>
            <person name="Nair G."/>
            <person name="Kaur G."/>
            <person name="Khatri I."/>
            <person name="Singh N.K."/>
            <person name="Sathyabama S."/>
            <person name="Maurya S.K."/>
            <person name="Subramanian S."/>
            <person name="Agrewala J.N."/>
            <person name="Mayilraj S."/>
        </authorList>
    </citation>
    <scope>NUCLEOTIDE SEQUENCE [LARGE SCALE GENOMIC DNA]</scope>
    <source>
        <strain evidence="1 2">G22B2</strain>
    </source>
</reference>
<evidence type="ECO:0000313" key="1">
    <source>
        <dbReference type="EMBL" id="KKI63061.1"/>
    </source>
</evidence>
<sequence length="183" mass="21387">MTIFTIGHYNYNLETFLEMLEKAKITKIIDVRSFPNSKKHPQYNQHDFMDWLKEHNIKYKHISLLGGRRKRSGVVGENLNAGWKNQSFHNYADYTLTDDFKEGINILMEEKDNNVVALLCAERHPSRCHRLIISNWLQAHNENVTHVILNNNGIELKSHKLGEWGAMPIIEDDGHVVYPFMTK</sequence>
<organism evidence="1 2">
    <name type="scientific">Staphylococcus cohnii subsp. cohnii</name>
    <dbReference type="NCBI Taxonomy" id="74704"/>
    <lineage>
        <taxon>Bacteria</taxon>
        <taxon>Bacillati</taxon>
        <taxon>Bacillota</taxon>
        <taxon>Bacilli</taxon>
        <taxon>Bacillales</taxon>
        <taxon>Staphylococcaceae</taxon>
        <taxon>Staphylococcus</taxon>
        <taxon>Staphylococcus cohnii species complex</taxon>
    </lineage>
</organism>
<dbReference type="PANTHER" id="PTHR39337:SF1">
    <property type="entry name" value="BLR5642 PROTEIN"/>
    <property type="match status" value="1"/>
</dbReference>
<accession>A0A0M2NTL5</accession>
<dbReference type="InterPro" id="IPR007438">
    <property type="entry name" value="DUF488"/>
</dbReference>
<dbReference type="Proteomes" id="UP000034455">
    <property type="component" value="Unassembled WGS sequence"/>
</dbReference>